<gene>
    <name evidence="1" type="ORF">dnm_079755</name>
</gene>
<name>A0A975GSH0_9BACT</name>
<organism evidence="1 2">
    <name type="scientific">Desulfonema magnum</name>
    <dbReference type="NCBI Taxonomy" id="45655"/>
    <lineage>
        <taxon>Bacteria</taxon>
        <taxon>Pseudomonadati</taxon>
        <taxon>Thermodesulfobacteriota</taxon>
        <taxon>Desulfobacteria</taxon>
        <taxon>Desulfobacterales</taxon>
        <taxon>Desulfococcaceae</taxon>
        <taxon>Desulfonema</taxon>
    </lineage>
</organism>
<dbReference type="EMBL" id="CP061800">
    <property type="protein sequence ID" value="QTA91902.1"/>
    <property type="molecule type" value="Genomic_DNA"/>
</dbReference>
<reference evidence="1" key="1">
    <citation type="journal article" date="2021" name="Microb. Physiol.">
        <title>Proteogenomic Insights into the Physiology of Marine, Sulfate-Reducing, Filamentous Desulfonema limicola and Desulfonema magnum.</title>
        <authorList>
            <person name="Schnaars V."/>
            <person name="Wohlbrand L."/>
            <person name="Scheve S."/>
            <person name="Hinrichs C."/>
            <person name="Reinhardt R."/>
            <person name="Rabus R."/>
        </authorList>
    </citation>
    <scope>NUCLEOTIDE SEQUENCE</scope>
    <source>
        <strain evidence="1">4be13</strain>
    </source>
</reference>
<dbReference type="AlphaFoldDB" id="A0A975GSH0"/>
<sequence>MYKEKLPKNCPPKNAQENTDDLILFRIFKGGHLEELEFKPYSREFPDNPKLQKQCQAFGVSFFTTFERALDVCRESFEKRNKKLGNFIAEIKLKPGVGKYKITPKSGHCNVWFYDSFNILKDVELLNIREIEL</sequence>
<evidence type="ECO:0000313" key="1">
    <source>
        <dbReference type="EMBL" id="QTA91902.1"/>
    </source>
</evidence>
<dbReference type="KEGG" id="dmm:dnm_079755"/>
<proteinExistence type="predicted"/>
<accession>A0A975GSH0</accession>
<evidence type="ECO:0000313" key="2">
    <source>
        <dbReference type="Proteomes" id="UP000663722"/>
    </source>
</evidence>
<keyword evidence="2" id="KW-1185">Reference proteome</keyword>
<dbReference type="RefSeq" id="WP_207679490.1">
    <property type="nucleotide sequence ID" value="NZ_CP061800.1"/>
</dbReference>
<dbReference type="Proteomes" id="UP000663722">
    <property type="component" value="Chromosome"/>
</dbReference>
<protein>
    <submittedName>
        <fullName evidence="1">Uncharacterized protein</fullName>
    </submittedName>
</protein>